<dbReference type="PANTHER" id="PTHR34216:SF3">
    <property type="entry name" value="POLY-BETA-1,6-N-ACETYL-D-GLUCOSAMINE N-DEACETYLASE"/>
    <property type="match status" value="1"/>
</dbReference>
<reference evidence="4 5" key="1">
    <citation type="submission" date="2018-10" db="EMBL/GenBank/DDBJ databases">
        <title>Genomic Encyclopedia of Type Strains, Phase IV (KMG-IV): sequencing the most valuable type-strain genomes for metagenomic binning, comparative biology and taxonomic classification.</title>
        <authorList>
            <person name="Goeker M."/>
        </authorList>
    </citation>
    <scope>NUCLEOTIDE SEQUENCE [LARGE SCALE GENOMIC DNA]</scope>
    <source>
        <strain evidence="4 5">DSM 15521</strain>
    </source>
</reference>
<dbReference type="Proteomes" id="UP000280881">
    <property type="component" value="Unassembled WGS sequence"/>
</dbReference>
<accession>A0A420W851</accession>
<dbReference type="RefSeq" id="WP_121169737.1">
    <property type="nucleotide sequence ID" value="NZ_RBIE01000001.1"/>
</dbReference>
<comment type="subcellular location">
    <subcellularLocation>
        <location evidence="1">Secreted</location>
    </subcellularLocation>
</comment>
<dbReference type="PANTHER" id="PTHR34216">
    <property type="match status" value="1"/>
</dbReference>
<comment type="caution">
    <text evidence="4">The sequence shown here is derived from an EMBL/GenBank/DDBJ whole genome shotgun (WGS) entry which is preliminary data.</text>
</comment>
<dbReference type="InterPro" id="IPR011330">
    <property type="entry name" value="Glyco_hydro/deAcase_b/a-brl"/>
</dbReference>
<dbReference type="OrthoDB" id="9778320at2"/>
<dbReference type="GO" id="GO:0005975">
    <property type="term" value="P:carbohydrate metabolic process"/>
    <property type="evidence" value="ECO:0007669"/>
    <property type="project" value="InterPro"/>
</dbReference>
<dbReference type="InterPro" id="IPR051398">
    <property type="entry name" value="Polysacch_Deacetylase"/>
</dbReference>
<feature type="domain" description="NodB homology" evidence="3">
    <location>
        <begin position="45"/>
        <end position="268"/>
    </location>
</feature>
<sequence length="268" mass="31028">MLVLLYHRVHPKFGVHPELFREQMLFLKRRLRLVSLKEAENPPPFSALVTFDDGFYDVFHYAYPILKELSIPAVIFVSPERLLNSQVVRTAPHYSNVSTYEAFKNSFLNKDNSAFLSWGELKEMKDVFSIQSHGLTHRATVGGGGKPFKEEGKDWRIFSLSEEERKKVKVGTSLTSILVKDKREAERELSLSKEIIEKNLGIKVNSLAFPWGIYNGELLETAKKFGYRYCFTTVRGWNRRASCEIKRLAVGEKKSLRWFKIRSLLYSP</sequence>
<name>A0A420W851_9BACT</name>
<evidence type="ECO:0000313" key="4">
    <source>
        <dbReference type="EMBL" id="RKQ63491.1"/>
    </source>
</evidence>
<evidence type="ECO:0000313" key="5">
    <source>
        <dbReference type="Proteomes" id="UP000280881"/>
    </source>
</evidence>
<dbReference type="CDD" id="cd10969">
    <property type="entry name" value="CE4_Ecf1_like_5s"/>
    <property type="match status" value="1"/>
</dbReference>
<organism evidence="4 5">
    <name type="scientific">Thermovibrio guaymasensis</name>
    <dbReference type="NCBI Taxonomy" id="240167"/>
    <lineage>
        <taxon>Bacteria</taxon>
        <taxon>Pseudomonadati</taxon>
        <taxon>Aquificota</taxon>
        <taxon>Aquificia</taxon>
        <taxon>Desulfurobacteriales</taxon>
        <taxon>Desulfurobacteriaceae</taxon>
        <taxon>Thermovibrio</taxon>
    </lineage>
</organism>
<gene>
    <name evidence="4" type="ORF">C7457_0364</name>
</gene>
<keyword evidence="5" id="KW-1185">Reference proteome</keyword>
<dbReference type="SUPFAM" id="SSF88713">
    <property type="entry name" value="Glycoside hydrolase/deacetylase"/>
    <property type="match status" value="1"/>
</dbReference>
<evidence type="ECO:0000256" key="2">
    <source>
        <dbReference type="ARBA" id="ARBA00022729"/>
    </source>
</evidence>
<dbReference type="InterPro" id="IPR002509">
    <property type="entry name" value="NODB_dom"/>
</dbReference>
<dbReference type="Gene3D" id="3.20.20.370">
    <property type="entry name" value="Glycoside hydrolase/deacetylase"/>
    <property type="match status" value="1"/>
</dbReference>
<dbReference type="AlphaFoldDB" id="A0A420W851"/>
<dbReference type="GO" id="GO:0016810">
    <property type="term" value="F:hydrolase activity, acting on carbon-nitrogen (but not peptide) bonds"/>
    <property type="evidence" value="ECO:0007669"/>
    <property type="project" value="InterPro"/>
</dbReference>
<proteinExistence type="predicted"/>
<keyword evidence="2" id="KW-0732">Signal</keyword>
<dbReference type="PROSITE" id="PS51677">
    <property type="entry name" value="NODB"/>
    <property type="match status" value="1"/>
</dbReference>
<dbReference type="EMBL" id="RBIE01000001">
    <property type="protein sequence ID" value="RKQ63491.1"/>
    <property type="molecule type" value="Genomic_DNA"/>
</dbReference>
<protein>
    <submittedName>
        <fullName evidence="4">Polysaccharide deacetylase</fullName>
    </submittedName>
</protein>
<dbReference type="GO" id="GO:0005576">
    <property type="term" value="C:extracellular region"/>
    <property type="evidence" value="ECO:0007669"/>
    <property type="project" value="UniProtKB-SubCell"/>
</dbReference>
<dbReference type="Pfam" id="PF01522">
    <property type="entry name" value="Polysacc_deac_1"/>
    <property type="match status" value="1"/>
</dbReference>
<evidence type="ECO:0000259" key="3">
    <source>
        <dbReference type="PROSITE" id="PS51677"/>
    </source>
</evidence>
<evidence type="ECO:0000256" key="1">
    <source>
        <dbReference type="ARBA" id="ARBA00004613"/>
    </source>
</evidence>